<keyword evidence="2" id="KW-1185">Reference proteome</keyword>
<dbReference type="EMBL" id="JASCRY010000001">
    <property type="protein sequence ID" value="MDI5948960.1"/>
    <property type="molecule type" value="Genomic_DNA"/>
</dbReference>
<evidence type="ECO:0000313" key="1">
    <source>
        <dbReference type="EMBL" id="MDI5948960.1"/>
    </source>
</evidence>
<sequence length="77" mass="9188">MMSNIKKIIALETFSVRHPVLRAEKPIENCHFNENVLGTTVHFDLYDKKICESYFIIRSKKRFIYCKKNSFKLKEGF</sequence>
<gene>
    <name evidence="1" type="ORF">QLS97_04795</name>
</gene>
<organism evidence="1 2">
    <name type="scientific">Flavobacterium yafengii</name>
    <dbReference type="NCBI Taxonomy" id="3041253"/>
    <lineage>
        <taxon>Bacteria</taxon>
        <taxon>Pseudomonadati</taxon>
        <taxon>Bacteroidota</taxon>
        <taxon>Flavobacteriia</taxon>
        <taxon>Flavobacteriales</taxon>
        <taxon>Flavobacteriaceae</taxon>
        <taxon>Flavobacterium</taxon>
    </lineage>
</organism>
<dbReference type="AlphaFoldDB" id="A0AAW6TMB6"/>
<dbReference type="Proteomes" id="UP001228643">
    <property type="component" value="Unassembled WGS sequence"/>
</dbReference>
<dbReference type="RefSeq" id="WP_282714587.1">
    <property type="nucleotide sequence ID" value="NZ_JASCRX010000001.1"/>
</dbReference>
<accession>A0AAW6TMB6</accession>
<name>A0AAW6TMB6_9FLAO</name>
<comment type="caution">
    <text evidence="1">The sequence shown here is derived from an EMBL/GenBank/DDBJ whole genome shotgun (WGS) entry which is preliminary data.</text>
</comment>
<evidence type="ECO:0000313" key="2">
    <source>
        <dbReference type="Proteomes" id="UP001228643"/>
    </source>
</evidence>
<reference evidence="1 2" key="1">
    <citation type="submission" date="2023-04" db="EMBL/GenBank/DDBJ databases">
        <title>Two novel species of Flavobacterium.</title>
        <authorList>
            <person name="Liu Q."/>
            <person name="Xin Y.-H."/>
        </authorList>
    </citation>
    <scope>NUCLEOTIDE SEQUENCE [LARGE SCALE GENOMIC DNA]</scope>
    <source>
        <strain evidence="1 2">LB2P87</strain>
    </source>
</reference>
<proteinExistence type="predicted"/>
<protein>
    <submittedName>
        <fullName evidence="1">Uncharacterized protein</fullName>
    </submittedName>
</protein>